<name>A0A8H6I9L9_9AGAR</name>
<protein>
    <submittedName>
        <fullName evidence="2">Uncharacterized protein</fullName>
    </submittedName>
</protein>
<dbReference type="EMBL" id="JACGCI010000009">
    <property type="protein sequence ID" value="KAF6761470.1"/>
    <property type="molecule type" value="Genomic_DNA"/>
</dbReference>
<evidence type="ECO:0000256" key="1">
    <source>
        <dbReference type="SAM" id="MobiDB-lite"/>
    </source>
</evidence>
<organism evidence="2 3">
    <name type="scientific">Ephemerocybe angulata</name>
    <dbReference type="NCBI Taxonomy" id="980116"/>
    <lineage>
        <taxon>Eukaryota</taxon>
        <taxon>Fungi</taxon>
        <taxon>Dikarya</taxon>
        <taxon>Basidiomycota</taxon>
        <taxon>Agaricomycotina</taxon>
        <taxon>Agaricomycetes</taxon>
        <taxon>Agaricomycetidae</taxon>
        <taxon>Agaricales</taxon>
        <taxon>Agaricineae</taxon>
        <taxon>Psathyrellaceae</taxon>
        <taxon>Ephemerocybe</taxon>
    </lineage>
</organism>
<accession>A0A8H6I9L9</accession>
<keyword evidence="3" id="KW-1185">Reference proteome</keyword>
<dbReference type="Proteomes" id="UP000521943">
    <property type="component" value="Unassembled WGS sequence"/>
</dbReference>
<reference evidence="2 3" key="1">
    <citation type="submission" date="2020-07" db="EMBL/GenBank/DDBJ databases">
        <title>Comparative genomics of pyrophilous fungi reveals a link between fire events and developmental genes.</title>
        <authorList>
            <consortium name="DOE Joint Genome Institute"/>
            <person name="Steindorff A.S."/>
            <person name="Carver A."/>
            <person name="Calhoun S."/>
            <person name="Stillman K."/>
            <person name="Liu H."/>
            <person name="Lipzen A."/>
            <person name="Pangilinan J."/>
            <person name="Labutti K."/>
            <person name="Bruns T.D."/>
            <person name="Grigoriev I.V."/>
        </authorList>
    </citation>
    <scope>NUCLEOTIDE SEQUENCE [LARGE SCALE GENOMIC DNA]</scope>
    <source>
        <strain evidence="2 3">CBS 144469</strain>
    </source>
</reference>
<gene>
    <name evidence="2" type="ORF">DFP72DRAFT_1041729</name>
</gene>
<dbReference type="AlphaFoldDB" id="A0A8H6I9L9"/>
<comment type="caution">
    <text evidence="2">The sequence shown here is derived from an EMBL/GenBank/DDBJ whole genome shotgun (WGS) entry which is preliminary data.</text>
</comment>
<feature type="compositionally biased region" description="Polar residues" evidence="1">
    <location>
        <begin position="1"/>
        <end position="10"/>
    </location>
</feature>
<evidence type="ECO:0000313" key="3">
    <source>
        <dbReference type="Proteomes" id="UP000521943"/>
    </source>
</evidence>
<feature type="region of interest" description="Disordered" evidence="1">
    <location>
        <begin position="1"/>
        <end position="21"/>
    </location>
</feature>
<evidence type="ECO:0000313" key="2">
    <source>
        <dbReference type="EMBL" id="KAF6761470.1"/>
    </source>
</evidence>
<sequence length="303" mass="33866">MNARSWSNLQRPDEKYCGPQRASCPKIWQGSSRQARILITGKQKEVSLVRLTPTSPTTEDIVHIHISNGDGGSGLDFGMRRQPRQAGSVAARRPTGLRPELAEQGSKAIASADPMDQGKKEELVLKHRGRCFMHTDELAIHAKDRRRRILVMGNDPRIYQTGKAGCGSGSKGREYKTILPHRYTKRTLVPHEQLSEYRDSMDVEVQSKLQGVMRPGRSLTLGTTSKSWVYVAHPIRSPGDGFRVTCSEGIWKPLRVKIENRTVRSTFYERVIGAPLIFFRRVRGAIGVLDCQHCGPPAVAEES</sequence>
<proteinExistence type="predicted"/>